<dbReference type="AlphaFoldDB" id="A0A9W9NJB0"/>
<reference evidence="1" key="2">
    <citation type="journal article" date="2023" name="IMA Fungus">
        <title>Comparative genomic study of the Penicillium genus elucidates a diverse pangenome and 15 lateral gene transfer events.</title>
        <authorList>
            <person name="Petersen C."/>
            <person name="Sorensen T."/>
            <person name="Nielsen M.R."/>
            <person name="Sondergaard T.E."/>
            <person name="Sorensen J.L."/>
            <person name="Fitzpatrick D.A."/>
            <person name="Frisvad J.C."/>
            <person name="Nielsen K.L."/>
        </authorList>
    </citation>
    <scope>NUCLEOTIDE SEQUENCE</scope>
    <source>
        <strain evidence="1">IBT 19713</strain>
    </source>
</reference>
<accession>A0A9W9NJB0</accession>
<evidence type="ECO:0000313" key="2">
    <source>
        <dbReference type="Proteomes" id="UP001150941"/>
    </source>
</evidence>
<keyword evidence="2" id="KW-1185">Reference proteome</keyword>
<dbReference type="RefSeq" id="XP_058326499.1">
    <property type="nucleotide sequence ID" value="XM_058478169.1"/>
</dbReference>
<sequence>MRAARNTQYALIIWDVVREVIGHEFPFENEVYKVERLIWSEDGACVAAVLRHTDQERYWKVATSQGLFKASMDERTSEIDTSPTEIRRKNFFVFLNAPTFDAVGCIDPDTTFQIAIPPEKYQLGDRQSWIYFNGKRLLWLPPAYRPRLDSGIAFHETQTTVRVAIACLSGQTLTMEFAKDCHRI</sequence>
<dbReference type="EMBL" id="JAPQKS010000007">
    <property type="protein sequence ID" value="KAJ5219669.1"/>
    <property type="molecule type" value="Genomic_DNA"/>
</dbReference>
<organism evidence="1 2">
    <name type="scientific">Penicillium chermesinum</name>
    <dbReference type="NCBI Taxonomy" id="63820"/>
    <lineage>
        <taxon>Eukaryota</taxon>
        <taxon>Fungi</taxon>
        <taxon>Dikarya</taxon>
        <taxon>Ascomycota</taxon>
        <taxon>Pezizomycotina</taxon>
        <taxon>Eurotiomycetes</taxon>
        <taxon>Eurotiomycetidae</taxon>
        <taxon>Eurotiales</taxon>
        <taxon>Aspergillaceae</taxon>
        <taxon>Penicillium</taxon>
    </lineage>
</organism>
<protein>
    <submittedName>
        <fullName evidence="1">Uncharacterized protein</fullName>
    </submittedName>
</protein>
<reference evidence="1" key="1">
    <citation type="submission" date="2022-11" db="EMBL/GenBank/DDBJ databases">
        <authorList>
            <person name="Petersen C."/>
        </authorList>
    </citation>
    <scope>NUCLEOTIDE SEQUENCE</scope>
    <source>
        <strain evidence="1">IBT 19713</strain>
    </source>
</reference>
<proteinExistence type="predicted"/>
<evidence type="ECO:0000313" key="1">
    <source>
        <dbReference type="EMBL" id="KAJ5219669.1"/>
    </source>
</evidence>
<dbReference type="GeneID" id="83205472"/>
<dbReference type="OrthoDB" id="5240432at2759"/>
<dbReference type="Proteomes" id="UP001150941">
    <property type="component" value="Unassembled WGS sequence"/>
</dbReference>
<name>A0A9W9NJB0_9EURO</name>
<gene>
    <name evidence="1" type="ORF">N7468_008873</name>
</gene>
<comment type="caution">
    <text evidence="1">The sequence shown here is derived from an EMBL/GenBank/DDBJ whole genome shotgun (WGS) entry which is preliminary data.</text>
</comment>